<organism evidence="4 5">
    <name type="scientific">Dekkera bruxellensis</name>
    <name type="common">Brettanomyces custersii</name>
    <dbReference type="NCBI Taxonomy" id="5007"/>
    <lineage>
        <taxon>Eukaryota</taxon>
        <taxon>Fungi</taxon>
        <taxon>Dikarya</taxon>
        <taxon>Ascomycota</taxon>
        <taxon>Saccharomycotina</taxon>
        <taxon>Pichiomycetes</taxon>
        <taxon>Pichiales</taxon>
        <taxon>Pichiaceae</taxon>
        <taxon>Brettanomyces</taxon>
    </lineage>
</organism>
<feature type="region of interest" description="Disordered" evidence="1">
    <location>
        <begin position="81"/>
        <end position="111"/>
    </location>
</feature>
<feature type="signal peptide" evidence="3">
    <location>
        <begin position="1"/>
        <end position="18"/>
    </location>
</feature>
<feature type="compositionally biased region" description="Polar residues" evidence="1">
    <location>
        <begin position="84"/>
        <end position="104"/>
    </location>
</feature>
<accession>A0A7D9GYW8</accession>
<keyword evidence="2" id="KW-1133">Transmembrane helix</keyword>
<dbReference type="OMA" id="VGETYWI"/>
<keyword evidence="2" id="KW-0472">Membrane</keyword>
<sequence>MKISRVFVLASILSIASASPSLKKRDESQNVLTDQIWTSTSSGKKVAVTPTAIDGVTVSASPVTDSATAWNSLDSSGIPYRVTPSVSDGKTTSASPTPTNSDYPESTGGAPPVLRCMNDRVPSSSTSGYPFCIKNGTELVVGETYWITWDPTYWGGSVDRVRLQTITYPLDDDADPLFNSDYISNNNGYYSWYVKSSYKSTSGYFWLTITPLVSSDNDLEHTGTKTGPLLRIIESASDASSKITRLPSDNGSGTTTASKSNNIKTIVPAVVVPVVVILFIAVAVILYFNRMKKKGVQPSVGGFFSSIRMKGSKRLTSSTNASTRVPSNASIESSIDEHTLRTESISDNPFAGEQRQAL</sequence>
<dbReference type="Proteomes" id="UP000478008">
    <property type="component" value="Unassembled WGS sequence"/>
</dbReference>
<keyword evidence="5" id="KW-1185">Reference proteome</keyword>
<keyword evidence="3" id="KW-0732">Signal</keyword>
<dbReference type="EMBL" id="CABFWN010000002">
    <property type="protein sequence ID" value="VUG17661.1"/>
    <property type="molecule type" value="Genomic_DNA"/>
</dbReference>
<feature type="region of interest" description="Disordered" evidence="1">
    <location>
        <begin position="315"/>
        <end position="358"/>
    </location>
</feature>
<evidence type="ECO:0000256" key="1">
    <source>
        <dbReference type="SAM" id="MobiDB-lite"/>
    </source>
</evidence>
<feature type="chain" id="PRO_5028970840" evidence="3">
    <location>
        <begin position="19"/>
        <end position="358"/>
    </location>
</feature>
<dbReference type="InterPro" id="IPR028000">
    <property type="entry name" value="Pma1"/>
</dbReference>
<name>A0A7D9GYW8_DEKBR</name>
<keyword evidence="2" id="KW-0812">Transmembrane</keyword>
<protein>
    <submittedName>
        <fullName evidence="4">DEBR0S2_13190g1_1</fullName>
    </submittedName>
</protein>
<evidence type="ECO:0000313" key="4">
    <source>
        <dbReference type="EMBL" id="VUG17661.1"/>
    </source>
</evidence>
<dbReference type="AlphaFoldDB" id="A0A7D9GYW8"/>
<dbReference type="Pfam" id="PF14610">
    <property type="entry name" value="Psg1"/>
    <property type="match status" value="1"/>
</dbReference>
<evidence type="ECO:0000256" key="3">
    <source>
        <dbReference type="SAM" id="SignalP"/>
    </source>
</evidence>
<feature type="compositionally biased region" description="Polar residues" evidence="1">
    <location>
        <begin position="315"/>
        <end position="333"/>
    </location>
</feature>
<reference evidence="4 5" key="1">
    <citation type="submission" date="2019-07" db="EMBL/GenBank/DDBJ databases">
        <authorList>
            <person name="Friedrich A."/>
            <person name="Schacherer J."/>
        </authorList>
    </citation>
    <scope>NUCLEOTIDE SEQUENCE [LARGE SCALE GENOMIC DNA]</scope>
</reference>
<gene>
    <name evidence="4" type="ORF">DEBR0S2_13190G</name>
</gene>
<feature type="transmembrane region" description="Helical" evidence="2">
    <location>
        <begin position="266"/>
        <end position="288"/>
    </location>
</feature>
<proteinExistence type="predicted"/>
<evidence type="ECO:0000313" key="5">
    <source>
        <dbReference type="Proteomes" id="UP000478008"/>
    </source>
</evidence>
<evidence type="ECO:0000256" key="2">
    <source>
        <dbReference type="SAM" id="Phobius"/>
    </source>
</evidence>